<dbReference type="SUPFAM" id="SSF51197">
    <property type="entry name" value="Clavaminate synthase-like"/>
    <property type="match status" value="1"/>
</dbReference>
<keyword evidence="1" id="KW-0560">Oxidoreductase</keyword>
<dbReference type="EMBL" id="CP056030">
    <property type="protein sequence ID" value="QKZ06099.1"/>
    <property type="molecule type" value="Genomic_DNA"/>
</dbReference>
<dbReference type="RefSeq" id="WP_176571688.1">
    <property type="nucleotide sequence ID" value="NZ_CP056030.1"/>
</dbReference>
<dbReference type="InterPro" id="IPR008775">
    <property type="entry name" value="Phytyl_CoA_dOase-like"/>
</dbReference>
<dbReference type="Pfam" id="PF05721">
    <property type="entry name" value="PhyH"/>
    <property type="match status" value="1"/>
</dbReference>
<protein>
    <submittedName>
        <fullName evidence="1">Phytanoyl-CoA dioxygenase family protein</fullName>
    </submittedName>
</protein>
<organism evidence="1 2">
    <name type="scientific">Pseudomonas eucalypticola</name>
    <dbReference type="NCBI Taxonomy" id="2599595"/>
    <lineage>
        <taxon>Bacteria</taxon>
        <taxon>Pseudomonadati</taxon>
        <taxon>Pseudomonadota</taxon>
        <taxon>Gammaproteobacteria</taxon>
        <taxon>Pseudomonadales</taxon>
        <taxon>Pseudomonadaceae</taxon>
        <taxon>Pseudomonas</taxon>
    </lineage>
</organism>
<keyword evidence="1" id="KW-0223">Dioxygenase</keyword>
<dbReference type="KEGG" id="pez:HWQ56_20880"/>
<keyword evidence="2" id="KW-1185">Reference proteome</keyword>
<gene>
    <name evidence="1" type="ORF">HWQ56_20880</name>
</gene>
<reference evidence="1 2" key="1">
    <citation type="submission" date="2020-06" db="EMBL/GenBank/DDBJ databases">
        <title>Pseudomonas eucalypticola sp. nov., an endophyte of Eucalyptus dunnii leaves with biocontrol ability of eucalyptus leaf blight.</title>
        <authorList>
            <person name="Liu Y."/>
            <person name="Song Z."/>
            <person name="Zeng H."/>
            <person name="Lu M."/>
            <person name="Wang X."/>
            <person name="Lian X."/>
            <person name="Zhang Q."/>
        </authorList>
    </citation>
    <scope>NUCLEOTIDE SEQUENCE [LARGE SCALE GENOMIC DNA]</scope>
    <source>
        <strain evidence="1 2">NP-1</strain>
    </source>
</reference>
<evidence type="ECO:0000313" key="2">
    <source>
        <dbReference type="Proteomes" id="UP000509568"/>
    </source>
</evidence>
<dbReference type="GO" id="GO:0016706">
    <property type="term" value="F:2-oxoglutarate-dependent dioxygenase activity"/>
    <property type="evidence" value="ECO:0007669"/>
    <property type="project" value="UniProtKB-ARBA"/>
</dbReference>
<proteinExistence type="predicted"/>
<sequence length="347" mass="39312">MPELFKALGRYASLPWHCLQLATHAKSFQDNPVLGSARLNAMGLHVKRRQLAMHMAQLRRRQLASRLAPEDLASFERDGFFLREQFLPPDRFKALRDEVRELRTLGWEMRQGKAVTRRLSLDSDVLAANPGCESVVRDAGMRDLISYASSNTGGITYQLQAILVNAVAAPMDPQTCLHADTFHPTAKAWLFLDDVEDDQGPFCYVPGSHRLTPERLAWEYQKSLGAATSSEQMHREGSFRISEAELASLGLPAPRRFAVPANTLVVADTSGFHARCASVQSSHRVEIYASLRRNPFLPWRGAHLFGLPLIADHHMRWDIRLKQWMGFAQRSHWKFLDRLNAYDPSNL</sequence>
<dbReference type="Gene3D" id="2.60.120.620">
    <property type="entry name" value="q2cbj1_9rhob like domain"/>
    <property type="match status" value="1"/>
</dbReference>
<dbReference type="AlphaFoldDB" id="A0A7D5D8J0"/>
<dbReference type="Proteomes" id="UP000509568">
    <property type="component" value="Chromosome"/>
</dbReference>
<name>A0A7D5D8J0_9PSED</name>
<accession>A0A7D5D8J0</accession>
<evidence type="ECO:0000313" key="1">
    <source>
        <dbReference type="EMBL" id="QKZ06099.1"/>
    </source>
</evidence>